<reference evidence="3" key="1">
    <citation type="submission" date="2016-10" db="EMBL/GenBank/DDBJ databases">
        <authorList>
            <person name="Varghese N."/>
            <person name="Submissions S."/>
        </authorList>
    </citation>
    <scope>NUCLEOTIDE SEQUENCE [LARGE SCALE GENOMIC DNA]</scope>
    <source>
        <strain evidence="3">DSM 16471</strain>
    </source>
</reference>
<dbReference type="InterPro" id="IPR036259">
    <property type="entry name" value="MFS_trans_sf"/>
</dbReference>
<dbReference type="SUPFAM" id="SSF103473">
    <property type="entry name" value="MFS general substrate transporter"/>
    <property type="match status" value="1"/>
</dbReference>
<dbReference type="EMBL" id="FNZN01000001">
    <property type="protein sequence ID" value="SEK22867.1"/>
    <property type="molecule type" value="Genomic_DNA"/>
</dbReference>
<organism evidence="2 3">
    <name type="scientific">Maribacter orientalis</name>
    <dbReference type="NCBI Taxonomy" id="228957"/>
    <lineage>
        <taxon>Bacteria</taxon>
        <taxon>Pseudomonadati</taxon>
        <taxon>Bacteroidota</taxon>
        <taxon>Flavobacteriia</taxon>
        <taxon>Flavobacteriales</taxon>
        <taxon>Flavobacteriaceae</taxon>
        <taxon>Maribacter</taxon>
    </lineage>
</organism>
<feature type="transmembrane region" description="Helical" evidence="1">
    <location>
        <begin position="67"/>
        <end position="90"/>
    </location>
</feature>
<dbReference type="OrthoDB" id="466056at2"/>
<evidence type="ECO:0000313" key="2">
    <source>
        <dbReference type="EMBL" id="SEK22867.1"/>
    </source>
</evidence>
<accession>A0A1H7FBZ8</accession>
<dbReference type="AlphaFoldDB" id="A0A1H7FBZ8"/>
<gene>
    <name evidence="2" type="ORF">SAMN04488008_10197</name>
</gene>
<keyword evidence="1" id="KW-0812">Transmembrane</keyword>
<evidence type="ECO:0000313" key="3">
    <source>
        <dbReference type="Proteomes" id="UP000198990"/>
    </source>
</evidence>
<dbReference type="InterPro" id="IPR032820">
    <property type="entry name" value="ATPase_put"/>
</dbReference>
<keyword evidence="1" id="KW-1133">Transmembrane helix</keyword>
<proteinExistence type="predicted"/>
<protein>
    <submittedName>
        <fullName evidence="2">ATP synthase protein I</fullName>
    </submittedName>
</protein>
<dbReference type="Proteomes" id="UP000198990">
    <property type="component" value="Unassembled WGS sequence"/>
</dbReference>
<name>A0A1H7FBZ8_9FLAO</name>
<dbReference type="NCBIfam" id="TIGR02230">
    <property type="entry name" value="ATPase_gene1"/>
    <property type="match status" value="1"/>
</dbReference>
<dbReference type="Pfam" id="PF09527">
    <property type="entry name" value="ATPase_gene1"/>
    <property type="match status" value="1"/>
</dbReference>
<dbReference type="InterPro" id="IPR011744">
    <property type="entry name" value="ATPase_gene1"/>
</dbReference>
<evidence type="ECO:0000256" key="1">
    <source>
        <dbReference type="SAM" id="Phobius"/>
    </source>
</evidence>
<dbReference type="STRING" id="228957.SAMN04488008_10197"/>
<keyword evidence="1" id="KW-0472">Membrane</keyword>
<feature type="transmembrane region" description="Helical" evidence="1">
    <location>
        <begin position="31"/>
        <end position="55"/>
    </location>
</feature>
<sequence length="105" mass="12091">MEIKNEDTFKQEVGQKEKQKLKALYEKKRSVWAGLGTFGMVGWSVAVPTVLGAALGMWLDKYYPETISWTLTFLVAGLFIGCMIAWQWVAKENKMMHQDKEEKNE</sequence>
<dbReference type="RefSeq" id="WP_091618666.1">
    <property type="nucleotide sequence ID" value="NZ_FNZN01000001.1"/>
</dbReference>
<keyword evidence="3" id="KW-1185">Reference proteome</keyword>